<dbReference type="RefSeq" id="WP_026633839.1">
    <property type="nucleotide sequence ID" value="NZ_FONH01000010.1"/>
</dbReference>
<organism evidence="2 3">
    <name type="scientific">Dyella marensis</name>
    <dbReference type="NCBI Taxonomy" id="500610"/>
    <lineage>
        <taxon>Bacteria</taxon>
        <taxon>Pseudomonadati</taxon>
        <taxon>Pseudomonadota</taxon>
        <taxon>Gammaproteobacteria</taxon>
        <taxon>Lysobacterales</taxon>
        <taxon>Rhodanobacteraceae</taxon>
        <taxon>Dyella</taxon>
    </lineage>
</organism>
<dbReference type="Proteomes" id="UP000199477">
    <property type="component" value="Unassembled WGS sequence"/>
</dbReference>
<proteinExistence type="predicted"/>
<dbReference type="EMBL" id="FONH01000010">
    <property type="protein sequence ID" value="SFF22231.1"/>
    <property type="molecule type" value="Genomic_DNA"/>
</dbReference>
<gene>
    <name evidence="2" type="ORF">SAMN02799615_02796</name>
</gene>
<feature type="compositionally biased region" description="Basic and acidic residues" evidence="1">
    <location>
        <begin position="1"/>
        <end position="34"/>
    </location>
</feature>
<dbReference type="AlphaFoldDB" id="A0A1I2H0G0"/>
<evidence type="ECO:0000256" key="1">
    <source>
        <dbReference type="SAM" id="MobiDB-lite"/>
    </source>
</evidence>
<evidence type="ECO:0000313" key="3">
    <source>
        <dbReference type="Proteomes" id="UP000199477"/>
    </source>
</evidence>
<name>A0A1I2H0G0_9GAMM</name>
<accession>A0A1I2H0G0</accession>
<sequence length="290" mass="31742">MGRTKSDRAEGADKGKGTKRKVIEPKTPHVDFKGPKTRAKGKVSQKEFLAAIDIGNRQPTINMRGGVGIPGKRTKLAVQKFTTLDFSKLKGELSPILEMSKSVREMRDRGEGIEPIRKKVKTVNRQVVFQKGAEDVHSLHVGNDIAAVSNGRNSKVYDYPDLAPKLDKRLARPKIRGKTYWKSDLPLGERRAHVAEGFQHLVGGNNEEAQKAFGKAGLTPKGQKWINKMGTLMLAERGRELHGGGGDQVHTALGHVAGDGKTTRSFNDVFVKHAETLAPFALRGGAKTLK</sequence>
<reference evidence="3" key="1">
    <citation type="submission" date="2016-10" db="EMBL/GenBank/DDBJ databases">
        <authorList>
            <person name="Varghese N."/>
            <person name="Submissions S."/>
        </authorList>
    </citation>
    <scope>NUCLEOTIDE SEQUENCE [LARGE SCALE GENOMIC DNA]</scope>
    <source>
        <strain evidence="3">UNC178MFTsu3.1</strain>
    </source>
</reference>
<feature type="region of interest" description="Disordered" evidence="1">
    <location>
        <begin position="1"/>
        <end position="39"/>
    </location>
</feature>
<keyword evidence="3" id="KW-1185">Reference proteome</keyword>
<evidence type="ECO:0000313" key="2">
    <source>
        <dbReference type="EMBL" id="SFF22231.1"/>
    </source>
</evidence>
<protein>
    <submittedName>
        <fullName evidence="2">Uncharacterized protein</fullName>
    </submittedName>
</protein>